<evidence type="ECO:0000313" key="2">
    <source>
        <dbReference type="Proteomes" id="UP000008963"/>
    </source>
</evidence>
<dbReference type="KEGG" id="bmx:BMS_2433"/>
<organism evidence="1 2">
    <name type="scientific">Halobacteriovorax marinus (strain ATCC BAA-682 / DSM 15412 / SJ)</name>
    <name type="common">Bacteriovorax marinus</name>
    <dbReference type="NCBI Taxonomy" id="862908"/>
    <lineage>
        <taxon>Bacteria</taxon>
        <taxon>Pseudomonadati</taxon>
        <taxon>Bdellovibrionota</taxon>
        <taxon>Bacteriovoracia</taxon>
        <taxon>Bacteriovoracales</taxon>
        <taxon>Halobacteriovoraceae</taxon>
        <taxon>Halobacteriovorax</taxon>
    </lineage>
</organism>
<sequence>MKSIVIVKVIGRLMKELNNLWEDNWKTGVIESAKRRYQLKEIYPKIDNNSDLLKYFILAHIYNLNTSDLLKSEIDLIKAFQKGEFAHKELYLVYFFRELFSEKFHELLDASINYEMSQKWSFAKLSENFSSFSSNHWKQLKADLQKYKGVKAVLFVRKDRKYKGRIVLVDDQGNLIKDADSVWSIEALAKGRVNKKFYLPNGDTPTGFYKIDSVMPKADQQKLFGKHRRLIIDFISREEIEESFDEILLEHNWWKSAVIADELSRSLLRIHGTGLKNKLFYTKYYPFVTTSGCISMREDKYFEGQRVLLDKLMESLELSPISENETEIHGHLCVIELNDELRNISLQDILKIDQ</sequence>
<accession>E1X503</accession>
<dbReference type="PATRIC" id="fig|862908.3.peg.2319"/>
<evidence type="ECO:0000313" key="1">
    <source>
        <dbReference type="EMBL" id="CBW27229.1"/>
    </source>
</evidence>
<reference evidence="2" key="1">
    <citation type="journal article" date="2013" name="ISME J.">
        <title>A small predatory core genome in the divergent marine Bacteriovorax marinus SJ and the terrestrial Bdellovibrio bacteriovorus.</title>
        <authorList>
            <person name="Crossman L.C."/>
            <person name="Chen H."/>
            <person name="Cerdeno-Tarraga A.M."/>
            <person name="Brooks K."/>
            <person name="Quail M.A."/>
            <person name="Pineiro S.A."/>
            <person name="Hobley L."/>
            <person name="Sockett R.E."/>
            <person name="Bentley S.D."/>
            <person name="Parkhill J."/>
            <person name="Williams H.N."/>
            <person name="Stine O.C."/>
        </authorList>
    </citation>
    <scope>NUCLEOTIDE SEQUENCE [LARGE SCALE GENOMIC DNA]</scope>
    <source>
        <strain evidence="2">ATCC BAA-682 / DSM 15412 / SJ</strain>
    </source>
</reference>
<protein>
    <submittedName>
        <fullName evidence="1">Uncharacterized protein</fullName>
    </submittedName>
</protein>
<name>E1X503_HALMS</name>
<gene>
    <name evidence="1" type="ordered locus">BMS_2433</name>
</gene>
<keyword evidence="2" id="KW-1185">Reference proteome</keyword>
<dbReference type="Proteomes" id="UP000008963">
    <property type="component" value="Chromosome"/>
</dbReference>
<dbReference type="EMBL" id="FQ312005">
    <property type="protein sequence ID" value="CBW27229.1"/>
    <property type="molecule type" value="Genomic_DNA"/>
</dbReference>
<dbReference type="AlphaFoldDB" id="E1X503"/>
<dbReference type="HOGENOM" id="CLU_782488_0_0_7"/>
<proteinExistence type="predicted"/>